<evidence type="ECO:0000256" key="1">
    <source>
        <dbReference type="ARBA" id="ARBA00004571"/>
    </source>
</evidence>
<dbReference type="Proteomes" id="UP000676409">
    <property type="component" value="Chromosome"/>
</dbReference>
<dbReference type="GO" id="GO:0009279">
    <property type="term" value="C:cell outer membrane"/>
    <property type="evidence" value="ECO:0007669"/>
    <property type="project" value="UniProtKB-SubCell"/>
</dbReference>
<comment type="subcellular location">
    <subcellularLocation>
        <location evidence="1 9">Cell outer membrane</location>
        <topology evidence="1 9">Multi-pass membrane protein</topology>
    </subcellularLocation>
</comment>
<evidence type="ECO:0000259" key="14">
    <source>
        <dbReference type="Pfam" id="PF07715"/>
    </source>
</evidence>
<name>A0A975FYD9_9CAUL</name>
<accession>A0A975FYD9</accession>
<dbReference type="PROSITE" id="PS01156">
    <property type="entry name" value="TONB_DEPENDENT_REC_2"/>
    <property type="match status" value="1"/>
</dbReference>
<comment type="similarity">
    <text evidence="9 11">Belongs to the TonB-dependent receptor family.</text>
</comment>
<feature type="compositionally biased region" description="Low complexity" evidence="12">
    <location>
        <begin position="1"/>
        <end position="17"/>
    </location>
</feature>
<dbReference type="RefSeq" id="WP_211937798.1">
    <property type="nucleotide sequence ID" value="NZ_CP073078.1"/>
</dbReference>
<protein>
    <submittedName>
        <fullName evidence="15">TonB-dependent receptor</fullName>
    </submittedName>
</protein>
<keyword evidence="3 9" id="KW-1134">Transmembrane beta strand</keyword>
<feature type="region of interest" description="Disordered" evidence="12">
    <location>
        <begin position="1"/>
        <end position="25"/>
    </location>
</feature>
<dbReference type="Pfam" id="PF00593">
    <property type="entry name" value="TonB_dep_Rec_b-barrel"/>
    <property type="match status" value="1"/>
</dbReference>
<dbReference type="InterPro" id="IPR039426">
    <property type="entry name" value="TonB-dep_rcpt-like"/>
</dbReference>
<evidence type="ECO:0000256" key="11">
    <source>
        <dbReference type="RuleBase" id="RU003357"/>
    </source>
</evidence>
<keyword evidence="5" id="KW-0732">Signal</keyword>
<dbReference type="PANTHER" id="PTHR47234">
    <property type="match status" value="1"/>
</dbReference>
<evidence type="ECO:0000256" key="4">
    <source>
        <dbReference type="ARBA" id="ARBA00022692"/>
    </source>
</evidence>
<evidence type="ECO:0000256" key="7">
    <source>
        <dbReference type="ARBA" id="ARBA00023136"/>
    </source>
</evidence>
<evidence type="ECO:0000256" key="5">
    <source>
        <dbReference type="ARBA" id="ARBA00022729"/>
    </source>
</evidence>
<dbReference type="PANTHER" id="PTHR47234:SF2">
    <property type="entry name" value="TONB-DEPENDENT RECEPTOR"/>
    <property type="match status" value="1"/>
</dbReference>
<gene>
    <name evidence="15" type="ORF">KCG34_22325</name>
</gene>
<evidence type="ECO:0000256" key="9">
    <source>
        <dbReference type="PROSITE-ProRule" id="PRU01360"/>
    </source>
</evidence>
<dbReference type="Gene3D" id="2.40.170.20">
    <property type="entry name" value="TonB-dependent receptor, beta-barrel domain"/>
    <property type="match status" value="1"/>
</dbReference>
<proteinExistence type="inferred from homology"/>
<evidence type="ECO:0000313" key="15">
    <source>
        <dbReference type="EMBL" id="QUD87748.1"/>
    </source>
</evidence>
<evidence type="ECO:0000256" key="2">
    <source>
        <dbReference type="ARBA" id="ARBA00022448"/>
    </source>
</evidence>
<dbReference type="InterPro" id="IPR037066">
    <property type="entry name" value="Plug_dom_sf"/>
</dbReference>
<dbReference type="InterPro" id="IPR012910">
    <property type="entry name" value="Plug_dom"/>
</dbReference>
<evidence type="ECO:0000256" key="10">
    <source>
        <dbReference type="PROSITE-ProRule" id="PRU10144"/>
    </source>
</evidence>
<dbReference type="InterPro" id="IPR000531">
    <property type="entry name" value="Beta-barrel_TonB"/>
</dbReference>
<dbReference type="Pfam" id="PF07715">
    <property type="entry name" value="Plug"/>
    <property type="match status" value="1"/>
</dbReference>
<feature type="domain" description="TonB-dependent receptor-like beta-barrel" evidence="13">
    <location>
        <begin position="511"/>
        <end position="925"/>
    </location>
</feature>
<evidence type="ECO:0000313" key="16">
    <source>
        <dbReference type="Proteomes" id="UP000676409"/>
    </source>
</evidence>
<keyword evidence="7 9" id="KW-0472">Membrane</keyword>
<evidence type="ECO:0000256" key="12">
    <source>
        <dbReference type="SAM" id="MobiDB-lite"/>
    </source>
</evidence>
<evidence type="ECO:0000259" key="13">
    <source>
        <dbReference type="Pfam" id="PF00593"/>
    </source>
</evidence>
<evidence type="ECO:0000256" key="6">
    <source>
        <dbReference type="ARBA" id="ARBA00023077"/>
    </source>
</evidence>
<dbReference type="Gene3D" id="2.170.130.10">
    <property type="entry name" value="TonB-dependent receptor, plug domain"/>
    <property type="match status" value="1"/>
</dbReference>
<dbReference type="AlphaFoldDB" id="A0A975FYD9"/>
<keyword evidence="15" id="KW-0675">Receptor</keyword>
<evidence type="ECO:0000256" key="8">
    <source>
        <dbReference type="ARBA" id="ARBA00023237"/>
    </source>
</evidence>
<feature type="domain" description="TonB-dependent receptor plug" evidence="14">
    <location>
        <begin position="43"/>
        <end position="148"/>
    </location>
</feature>
<keyword evidence="6 11" id="KW-0798">TonB box</keyword>
<keyword evidence="16" id="KW-1185">Reference proteome</keyword>
<dbReference type="SUPFAM" id="SSF56935">
    <property type="entry name" value="Porins"/>
    <property type="match status" value="1"/>
</dbReference>
<organism evidence="15 16">
    <name type="scientific">Phenylobacterium montanum</name>
    <dbReference type="NCBI Taxonomy" id="2823693"/>
    <lineage>
        <taxon>Bacteria</taxon>
        <taxon>Pseudomonadati</taxon>
        <taxon>Pseudomonadota</taxon>
        <taxon>Alphaproteobacteria</taxon>
        <taxon>Caulobacterales</taxon>
        <taxon>Caulobacteraceae</taxon>
        <taxon>Phenylobacterium</taxon>
    </lineage>
</organism>
<evidence type="ECO:0000256" key="3">
    <source>
        <dbReference type="ARBA" id="ARBA00022452"/>
    </source>
</evidence>
<dbReference type="InterPro" id="IPR010917">
    <property type="entry name" value="TonB_rcpt_CS"/>
</dbReference>
<sequence length="967" mass="101433">MAAARSQDAAGADTAAAQPSHEIVVTGSRIRQPPLAGVSAIGRLSSQDLEFRGTMRVEDAINRLPQTFADQTSHVGLNPTGTATVNLRALGPQRTLVLIDGKRLMPGDPTGGSVAPDLNFIPDALVDRIEIVTGGASAVYGSDAVAGVVNFVLKKDFSGLMVDVQAGADNHHNQEAQIQSAVAAAGYVLPPANVTDGYGAEVTLVAGAKSPDGRGDVTLYGGYRYTQPVMNGARDFSACPLGAVGGTLSCFGSTHAPALARFVVLDPATSGFVQDLTLDPGGPSGALRPFDAPRDAYNYAPFEYFQRPEDRYTAGAFGEYQVTPALEVYASGMFMYDSTVAELAPSGLFVQPFSIACSNPMLSAAEVQAFCADAHVPPGGSALLVIGRRDTEAGARQSTLTHQDYRLIIGARGDLRGWDYDLSAMRSAVATGQTDTHDISLRRAADALNVVRNASGALVCASGGPGCVPYDIFQVGGVTKAALAYLGQPDRAKGTTGETVLSASVSSQLERFGLKSPWAAQGLSVAFGAEYRRESLSFSPDAELASGDLAGQGGVPLTPVRGAFHTTDLFGEARAPLAQNRGLLLRDLTLELGYRYSWYGDLGSSGTYKAGGLWSPVEGLSVRASLNHAVRAPNAVELFTPQSLDRMGFDVDPCAGASPIGSAADCARTGVSAAQYGHIVASSEGYNSLDGGNANLRPETADTGTIGIVVAPRGVDGLVATIDYYDIRIRDGISQVPPGFVIEQCLATGDPVYCKQIHRQPGTGSLWLGADGYVSGLTQNTASLRTNGLDLDLDYRLSLPRWQGRSLGSAMFKLVGTYVFALSNVTFRGAAGYDCAGYFGVGCSGPLPHWRHVFRATWASPWGVELSAAWRYIASVRNAASSSNPALAAPYEAADARLGARSYIDLGLSWRIDRRLEFRAGCNNLFDVDPPVVGGSFLAGIGANSNSYPSTYDGLGRNLFAGLTARF</sequence>
<dbReference type="PROSITE" id="PS52016">
    <property type="entry name" value="TONB_DEPENDENT_REC_3"/>
    <property type="match status" value="1"/>
</dbReference>
<keyword evidence="2 9" id="KW-0813">Transport</keyword>
<feature type="short sequence motif" description="TonB C-terminal box" evidence="10">
    <location>
        <begin position="950"/>
        <end position="967"/>
    </location>
</feature>
<reference evidence="15" key="1">
    <citation type="submission" date="2021-04" db="EMBL/GenBank/DDBJ databases">
        <title>The complete genome sequence of Caulobacter sp. S6.</title>
        <authorList>
            <person name="Tang Y."/>
            <person name="Ouyang W."/>
            <person name="Liu Q."/>
            <person name="Huang B."/>
            <person name="Guo Z."/>
            <person name="Lei P."/>
        </authorList>
    </citation>
    <scope>NUCLEOTIDE SEQUENCE</scope>
    <source>
        <strain evidence="15">S6</strain>
    </source>
</reference>
<dbReference type="InterPro" id="IPR036942">
    <property type="entry name" value="Beta-barrel_TonB_sf"/>
</dbReference>
<dbReference type="KEGG" id="caul:KCG34_22325"/>
<dbReference type="EMBL" id="CP073078">
    <property type="protein sequence ID" value="QUD87748.1"/>
    <property type="molecule type" value="Genomic_DNA"/>
</dbReference>
<keyword evidence="4 9" id="KW-0812">Transmembrane</keyword>
<keyword evidence="8 9" id="KW-0998">Cell outer membrane</keyword>